<proteinExistence type="predicted"/>
<dbReference type="EMBL" id="KE524975">
    <property type="protein sequence ID" value="KFB39278.1"/>
    <property type="molecule type" value="Genomic_DNA"/>
</dbReference>
<sequence>MVGIPQRLKWVVIYEQIFFNLFHINGERTCPMVSSSTGHEASKEGTKNIPTKRMENPLLRMCVGKSSLLLIFEYSAHDPPRLGHPKTDFGHFFHRFITKVLCGGGYPVTMCLPAEVHFSRSLFLTPKKKKNELRLQARSTVTEVIKYANDCTTSTSVPNVPARWRRTKNGPIFPLAWTSSTANARRTLWWMS</sequence>
<dbReference type="EMBL" id="ATLV01014625">
    <property type="status" value="NOT_ANNOTATED_CDS"/>
    <property type="molecule type" value="Genomic_DNA"/>
</dbReference>
<name>A0A084VMT4_ANOSI</name>
<gene>
    <name evidence="1" type="ORF">ZHAS_00006630</name>
</gene>
<reference evidence="2" key="2">
    <citation type="submission" date="2020-05" db="UniProtKB">
        <authorList>
            <consortium name="EnsemblMetazoa"/>
        </authorList>
    </citation>
    <scope>IDENTIFICATION</scope>
</reference>
<protein>
    <submittedName>
        <fullName evidence="1 2">Uncharacterized protein</fullName>
    </submittedName>
</protein>
<evidence type="ECO:0000313" key="1">
    <source>
        <dbReference type="EMBL" id="KFB39278.1"/>
    </source>
</evidence>
<organism evidence="1">
    <name type="scientific">Anopheles sinensis</name>
    <name type="common">Mosquito</name>
    <dbReference type="NCBI Taxonomy" id="74873"/>
    <lineage>
        <taxon>Eukaryota</taxon>
        <taxon>Metazoa</taxon>
        <taxon>Ecdysozoa</taxon>
        <taxon>Arthropoda</taxon>
        <taxon>Hexapoda</taxon>
        <taxon>Insecta</taxon>
        <taxon>Pterygota</taxon>
        <taxon>Neoptera</taxon>
        <taxon>Endopterygota</taxon>
        <taxon>Diptera</taxon>
        <taxon>Nematocera</taxon>
        <taxon>Culicoidea</taxon>
        <taxon>Culicidae</taxon>
        <taxon>Anophelinae</taxon>
        <taxon>Anopheles</taxon>
    </lineage>
</organism>
<reference evidence="1 3" key="1">
    <citation type="journal article" date="2014" name="BMC Genomics">
        <title>Genome sequence of Anopheles sinensis provides insight into genetics basis of mosquito competence for malaria parasites.</title>
        <authorList>
            <person name="Zhou D."/>
            <person name="Zhang D."/>
            <person name="Ding G."/>
            <person name="Shi L."/>
            <person name="Hou Q."/>
            <person name="Ye Y."/>
            <person name="Xu Y."/>
            <person name="Zhou H."/>
            <person name="Xiong C."/>
            <person name="Li S."/>
            <person name="Yu J."/>
            <person name="Hong S."/>
            <person name="Yu X."/>
            <person name="Zou P."/>
            <person name="Chen C."/>
            <person name="Chang X."/>
            <person name="Wang W."/>
            <person name="Lv Y."/>
            <person name="Sun Y."/>
            <person name="Ma L."/>
            <person name="Shen B."/>
            <person name="Zhu C."/>
        </authorList>
    </citation>
    <scope>NUCLEOTIDE SEQUENCE [LARGE SCALE GENOMIC DNA]</scope>
</reference>
<dbReference type="EnsemblMetazoa" id="ASIC006630-RA">
    <property type="protein sequence ID" value="ASIC006630-PA"/>
    <property type="gene ID" value="ASIC006630"/>
</dbReference>
<dbReference type="VEuPathDB" id="VectorBase:ASIC006630"/>
<keyword evidence="3" id="KW-1185">Reference proteome</keyword>
<dbReference type="AlphaFoldDB" id="A0A084VMT4"/>
<evidence type="ECO:0000313" key="3">
    <source>
        <dbReference type="Proteomes" id="UP000030765"/>
    </source>
</evidence>
<evidence type="ECO:0000313" key="2">
    <source>
        <dbReference type="EnsemblMetazoa" id="ASIC006630-PA"/>
    </source>
</evidence>
<dbReference type="Proteomes" id="UP000030765">
    <property type="component" value="Unassembled WGS sequence"/>
</dbReference>
<accession>A0A084VMT4</accession>